<dbReference type="GeneID" id="15803974"/>
<evidence type="ECO:0000256" key="1">
    <source>
        <dbReference type="SAM" id="MobiDB-lite"/>
    </source>
</evidence>
<protein>
    <submittedName>
        <fullName evidence="3">Signal peptide containing protein</fullName>
    </submittedName>
</protein>
<accession>L1LAF3</accession>
<dbReference type="AlphaFoldDB" id="L1LAF3"/>
<proteinExistence type="predicted"/>
<gene>
    <name evidence="3" type="ORF">BEWA_047030</name>
</gene>
<feature type="region of interest" description="Disordered" evidence="1">
    <location>
        <begin position="23"/>
        <end position="68"/>
    </location>
</feature>
<sequence>MRILAVLWTLYLVRLCHCGGDEDGKKPSTSGENPSTPKETPQGATSTSMGAQGPKVVSKDAKGKHKSVTEKPKIKLSIKVIDLEKLDFKSFDIYECNDNGNEVSLVVPKPGVVVSRVIEGETTIWVPYFDEKLDHFKIFYRFGQVKLALLAYRKGEFATGIWFEKVKDDWFDCTGKHSAKVLALKVPIERRRTFVIDLEDKDDTKQCRIFTARLFGIDVRFYHAKFGYIAREVMYQSVTLWDISQEENEMCFSCNLYYKEKKPYLLVIMINKRDKLKYKCFERVDDEWKPLTLDKFKEARGILMGFPFTTKSKIEQKTKTWWTRTLERLSTRERGSILRREHKTRGPKN</sequence>
<feature type="compositionally biased region" description="Polar residues" evidence="1">
    <location>
        <begin position="27"/>
        <end position="50"/>
    </location>
</feature>
<dbReference type="EMBL" id="ACOU01000007">
    <property type="protein sequence ID" value="EKX72239.1"/>
    <property type="molecule type" value="Genomic_DNA"/>
</dbReference>
<organism evidence="3 4">
    <name type="scientific">Theileria equi strain WA</name>
    <dbReference type="NCBI Taxonomy" id="1537102"/>
    <lineage>
        <taxon>Eukaryota</taxon>
        <taxon>Sar</taxon>
        <taxon>Alveolata</taxon>
        <taxon>Apicomplexa</taxon>
        <taxon>Aconoidasida</taxon>
        <taxon>Piroplasmida</taxon>
        <taxon>Theileriidae</taxon>
        <taxon>Theileria</taxon>
    </lineage>
</organism>
<dbReference type="Proteomes" id="UP000031512">
    <property type="component" value="Unassembled WGS sequence"/>
</dbReference>
<name>L1LAF3_THEEQ</name>
<evidence type="ECO:0000313" key="4">
    <source>
        <dbReference type="Proteomes" id="UP000031512"/>
    </source>
</evidence>
<feature type="chain" id="PRO_5003952308" evidence="2">
    <location>
        <begin position="19"/>
        <end position="349"/>
    </location>
</feature>
<dbReference type="VEuPathDB" id="PiroplasmaDB:BEWA_047030"/>
<feature type="compositionally biased region" description="Basic and acidic residues" evidence="1">
    <location>
        <begin position="57"/>
        <end position="68"/>
    </location>
</feature>
<evidence type="ECO:0000256" key="2">
    <source>
        <dbReference type="SAM" id="SignalP"/>
    </source>
</evidence>
<reference evidence="3 4" key="1">
    <citation type="journal article" date="2012" name="BMC Genomics">
        <title>Comparative genomic analysis and phylogenetic position of Theileria equi.</title>
        <authorList>
            <person name="Kappmeyer L.S."/>
            <person name="Thiagarajan M."/>
            <person name="Herndon D.R."/>
            <person name="Ramsay J.D."/>
            <person name="Caler E."/>
            <person name="Djikeng A."/>
            <person name="Gillespie J.J."/>
            <person name="Lau A.O."/>
            <person name="Roalson E.H."/>
            <person name="Silva J.C."/>
            <person name="Silva M.G."/>
            <person name="Suarez C.E."/>
            <person name="Ueti M.W."/>
            <person name="Nene V.M."/>
            <person name="Mealey R.H."/>
            <person name="Knowles D.P."/>
            <person name="Brayton K.A."/>
        </authorList>
    </citation>
    <scope>NUCLEOTIDE SEQUENCE [LARGE SCALE GENOMIC DNA]</scope>
    <source>
        <strain evidence="3 4">WA</strain>
    </source>
</reference>
<dbReference type="Pfam" id="PF04385">
    <property type="entry name" value="FAINT"/>
    <property type="match status" value="1"/>
</dbReference>
<dbReference type="InterPro" id="IPR007480">
    <property type="entry name" value="DUF529"/>
</dbReference>
<dbReference type="RefSeq" id="XP_004831691.1">
    <property type="nucleotide sequence ID" value="XM_004831634.1"/>
</dbReference>
<keyword evidence="4" id="KW-1185">Reference proteome</keyword>
<dbReference type="KEGG" id="beq:BEWA_047030"/>
<comment type="caution">
    <text evidence="3">The sequence shown here is derived from an EMBL/GenBank/DDBJ whole genome shotgun (WGS) entry which is preliminary data.</text>
</comment>
<feature type="signal peptide" evidence="2">
    <location>
        <begin position="1"/>
        <end position="18"/>
    </location>
</feature>
<keyword evidence="2" id="KW-0732">Signal</keyword>
<evidence type="ECO:0000313" key="3">
    <source>
        <dbReference type="EMBL" id="EKX72239.1"/>
    </source>
</evidence>